<keyword evidence="2" id="KW-1185">Reference proteome</keyword>
<dbReference type="KEGG" id="lbc:LACBIDRAFT_324068"/>
<name>B0D0K5_LACBS</name>
<protein>
    <submittedName>
        <fullName evidence="1">Predicted protein</fullName>
    </submittedName>
</protein>
<accession>B0D0K5</accession>
<dbReference type="InParanoid" id="B0D0K5"/>
<dbReference type="RefSeq" id="XP_001877735.1">
    <property type="nucleotide sequence ID" value="XM_001877700.1"/>
</dbReference>
<proteinExistence type="predicted"/>
<organism evidence="2">
    <name type="scientific">Laccaria bicolor (strain S238N-H82 / ATCC MYA-4686)</name>
    <name type="common">Bicoloured deceiver</name>
    <name type="synonym">Laccaria laccata var. bicolor</name>
    <dbReference type="NCBI Taxonomy" id="486041"/>
    <lineage>
        <taxon>Eukaryota</taxon>
        <taxon>Fungi</taxon>
        <taxon>Dikarya</taxon>
        <taxon>Basidiomycota</taxon>
        <taxon>Agaricomycotina</taxon>
        <taxon>Agaricomycetes</taxon>
        <taxon>Agaricomycetidae</taxon>
        <taxon>Agaricales</taxon>
        <taxon>Agaricineae</taxon>
        <taxon>Hydnangiaceae</taxon>
        <taxon>Laccaria</taxon>
    </lineage>
</organism>
<dbReference type="EMBL" id="DS547095">
    <property type="protein sequence ID" value="EDR11838.1"/>
    <property type="molecule type" value="Genomic_DNA"/>
</dbReference>
<gene>
    <name evidence="1" type="ORF">LACBIDRAFT_324068</name>
</gene>
<dbReference type="GeneID" id="6073359"/>
<evidence type="ECO:0000313" key="1">
    <source>
        <dbReference type="EMBL" id="EDR11838.1"/>
    </source>
</evidence>
<dbReference type="AlphaFoldDB" id="B0D0K5"/>
<dbReference type="Proteomes" id="UP000001194">
    <property type="component" value="Unassembled WGS sequence"/>
</dbReference>
<evidence type="ECO:0000313" key="2">
    <source>
        <dbReference type="Proteomes" id="UP000001194"/>
    </source>
</evidence>
<dbReference type="HOGENOM" id="CLU_104289_0_0_1"/>
<dbReference type="OrthoDB" id="3089810at2759"/>
<reference evidence="1 2" key="1">
    <citation type="journal article" date="2008" name="Nature">
        <title>The genome of Laccaria bicolor provides insights into mycorrhizal symbiosis.</title>
        <authorList>
            <person name="Martin F."/>
            <person name="Aerts A."/>
            <person name="Ahren D."/>
            <person name="Brun A."/>
            <person name="Danchin E.G.J."/>
            <person name="Duchaussoy F."/>
            <person name="Gibon J."/>
            <person name="Kohler A."/>
            <person name="Lindquist E."/>
            <person name="Pereda V."/>
            <person name="Salamov A."/>
            <person name="Shapiro H.J."/>
            <person name="Wuyts J."/>
            <person name="Blaudez D."/>
            <person name="Buee M."/>
            <person name="Brokstein P."/>
            <person name="Canbaeck B."/>
            <person name="Cohen D."/>
            <person name="Courty P.E."/>
            <person name="Coutinho P.M."/>
            <person name="Delaruelle C."/>
            <person name="Detter J.C."/>
            <person name="Deveau A."/>
            <person name="DiFazio S."/>
            <person name="Duplessis S."/>
            <person name="Fraissinet-Tachet L."/>
            <person name="Lucic E."/>
            <person name="Frey-Klett P."/>
            <person name="Fourrey C."/>
            <person name="Feussner I."/>
            <person name="Gay G."/>
            <person name="Grimwood J."/>
            <person name="Hoegger P.J."/>
            <person name="Jain P."/>
            <person name="Kilaru S."/>
            <person name="Labbe J."/>
            <person name="Lin Y.C."/>
            <person name="Legue V."/>
            <person name="Le Tacon F."/>
            <person name="Marmeisse R."/>
            <person name="Melayah D."/>
            <person name="Montanini B."/>
            <person name="Muratet M."/>
            <person name="Nehls U."/>
            <person name="Niculita-Hirzel H."/>
            <person name="Oudot-Le Secq M.P."/>
            <person name="Peter M."/>
            <person name="Quesneville H."/>
            <person name="Rajashekar B."/>
            <person name="Reich M."/>
            <person name="Rouhier N."/>
            <person name="Schmutz J."/>
            <person name="Yin T."/>
            <person name="Chalot M."/>
            <person name="Henrissat B."/>
            <person name="Kuees U."/>
            <person name="Lucas S."/>
            <person name="Van de Peer Y."/>
            <person name="Podila G.K."/>
            <person name="Polle A."/>
            <person name="Pukkila P.J."/>
            <person name="Richardson P.M."/>
            <person name="Rouze P."/>
            <person name="Sanders I.R."/>
            <person name="Stajich J.E."/>
            <person name="Tunlid A."/>
            <person name="Tuskan G."/>
            <person name="Grigoriev I.V."/>
        </authorList>
    </citation>
    <scope>NUCLEOTIDE SEQUENCE [LARGE SCALE GENOMIC DNA]</scope>
    <source>
        <strain evidence="2">S238N-H82 / ATCC MYA-4686</strain>
    </source>
</reference>
<sequence length="162" mass="18599">MNCTSIQLHVHKLFSASRFGKSTHKKWIYSEVPPELTKWNADPFNFGIWFCEIELEKNHLPSFGNMAPSRSKSACGFVANKVHCQKLRLTGTTPRVFETNWGLQEQPPKFAKHGAQPFKFGVWFCRAIKSLTLEIEAHRNNFPSFQNIAPNRSKLVFGFAEK</sequence>